<dbReference type="NCBIfam" id="TIGR04056">
    <property type="entry name" value="OMP_RagA_SusC"/>
    <property type="match status" value="1"/>
</dbReference>
<keyword evidence="3 8" id="KW-1134">Transmembrane beta strand</keyword>
<dbReference type="FunFam" id="2.60.40.1120:FF:000003">
    <property type="entry name" value="Outer membrane protein Omp121"/>
    <property type="match status" value="1"/>
</dbReference>
<dbReference type="Pfam" id="PF07715">
    <property type="entry name" value="Plug"/>
    <property type="match status" value="1"/>
</dbReference>
<evidence type="ECO:0000256" key="7">
    <source>
        <dbReference type="ARBA" id="ARBA00023237"/>
    </source>
</evidence>
<keyword evidence="7 8" id="KW-0998">Cell outer membrane</keyword>
<dbReference type="Proteomes" id="UP000662373">
    <property type="component" value="Unassembled WGS sequence"/>
</dbReference>
<dbReference type="InterPro" id="IPR000531">
    <property type="entry name" value="Beta-barrel_TonB"/>
</dbReference>
<dbReference type="SUPFAM" id="SSF56935">
    <property type="entry name" value="Porins"/>
    <property type="match status" value="1"/>
</dbReference>
<feature type="chain" id="PRO_5037082184" evidence="10">
    <location>
        <begin position="23"/>
        <end position="1044"/>
    </location>
</feature>
<dbReference type="Pfam" id="PF13715">
    <property type="entry name" value="CarbopepD_reg_2"/>
    <property type="match status" value="1"/>
</dbReference>
<proteinExistence type="inferred from homology"/>
<dbReference type="Gene3D" id="2.60.40.1120">
    <property type="entry name" value="Carboxypeptidase-like, regulatory domain"/>
    <property type="match status" value="1"/>
</dbReference>
<evidence type="ECO:0000256" key="1">
    <source>
        <dbReference type="ARBA" id="ARBA00004571"/>
    </source>
</evidence>
<dbReference type="GO" id="GO:0009279">
    <property type="term" value="C:cell outer membrane"/>
    <property type="evidence" value="ECO:0007669"/>
    <property type="project" value="UniProtKB-SubCell"/>
</dbReference>
<evidence type="ECO:0000256" key="2">
    <source>
        <dbReference type="ARBA" id="ARBA00022448"/>
    </source>
</evidence>
<keyword evidence="2 8" id="KW-0813">Transport</keyword>
<name>A0A934KM77_9FLAO</name>
<keyword evidence="10" id="KW-0732">Signal</keyword>
<keyword evidence="4 8" id="KW-0812">Transmembrane</keyword>
<evidence type="ECO:0000256" key="8">
    <source>
        <dbReference type="PROSITE-ProRule" id="PRU01360"/>
    </source>
</evidence>
<dbReference type="InterPro" id="IPR037066">
    <property type="entry name" value="Plug_dom_sf"/>
</dbReference>
<evidence type="ECO:0000259" key="11">
    <source>
        <dbReference type="Pfam" id="PF00593"/>
    </source>
</evidence>
<sequence>MIQKGSMLLLVFFLFGFTVVQAQVTVKGTVTDATNGDPIPGVNIIEKGTSKGVVTDFDGNYSIEVSTNGTLQFSYVGYATQSIAVNGKQTINAVMMEQSEGLNQVIVVGYGTQKKGNLTGAISTIDAEVLENRPVSNVMQAIQGSAPGLSLTVGNAGGSPGSSMNISIRGVGNLQGNGAPLVIVDDIPLNDPSGLNNINPEDIETISVLKDAASSAIYGSRAAFGVILVKTKSGKGIVGHEITYSNNYIYSSPTKIPDMMNSLQFADYFNLAATNGGGAAIFSTDVLARIKAYLADPINTPVTVANEAGTRWQQYTGSNANTNWFDVMYKDMVLRQQHNLSFAGNEGNLNYNVSGSFFDSPGIINFGDDSYERYTLNSKIGSKMNDWFTVNANIRMSREDLDRPSYDPGLYLHNIARRWPTNGVVMPNGSYSDGSEIPFLLDGGRRLKRDFNTNASVDLIFEPIEDLKIKTSLLYQRETTNISSHTAKVGVIEPDGQERLIQQNNSFVRYAYERNYISPNVVVSYEKSFNEKHNFSGLVGFQQERTDYSSVQASKNDLITDNVPSVSTGVGEDNVGDSQGGFAIQGYFGRLNYNFMEKYLFEVNGRYDASSRFSRDTRWHFFPSISAGYNIAKEEFWPIEQVNMFKLRYSTGSIGNQNVKDQFDNILNYSYIATMPIRTNLWWLGNDGRPNYTLTPNLISPNLTWETVKTDNFGIDIAAFNNRLQTTFEYFVRTTDDMFGNSEPLPGLLGATLPPSNNASLETKGFDFNVSWKDNIGDIGYNVGIVLSDAVTKVTKFRNPNNLLNNYREGEYVGEIWGYETVGLYQNQAEIDNGADQSTLYGGVWFPGDVQYKDLNGDGKIDRGQVTSDNPGDLTVIGNSTPRYLYSLNAGFDYKGMDFSMFWQGIGKREVWTGDAYTFGAVGNQWQSAGFVEHLDYWSESNPNAFLPRPTFRSAWRNQQVQTRFLQNGAYLRLKNVTLGYSFDDYIIKKLGLKKLRLFMAGENLLTFTKMSTIYDPEATGGSWGNGKIYPLQKSISLGLNVQF</sequence>
<evidence type="ECO:0000256" key="5">
    <source>
        <dbReference type="ARBA" id="ARBA00023077"/>
    </source>
</evidence>
<evidence type="ECO:0000313" key="13">
    <source>
        <dbReference type="EMBL" id="MBJ7879819.1"/>
    </source>
</evidence>
<evidence type="ECO:0000313" key="14">
    <source>
        <dbReference type="Proteomes" id="UP000662373"/>
    </source>
</evidence>
<dbReference type="Gene3D" id="2.40.170.20">
    <property type="entry name" value="TonB-dependent receptor, beta-barrel domain"/>
    <property type="match status" value="1"/>
</dbReference>
<evidence type="ECO:0000256" key="3">
    <source>
        <dbReference type="ARBA" id="ARBA00022452"/>
    </source>
</evidence>
<feature type="signal peptide" evidence="10">
    <location>
        <begin position="1"/>
        <end position="22"/>
    </location>
</feature>
<organism evidence="13 14">
    <name type="scientific">Gelidibacter salicanalis</name>
    <dbReference type="NCBI Taxonomy" id="291193"/>
    <lineage>
        <taxon>Bacteria</taxon>
        <taxon>Pseudomonadati</taxon>
        <taxon>Bacteroidota</taxon>
        <taxon>Flavobacteriia</taxon>
        <taxon>Flavobacteriales</taxon>
        <taxon>Flavobacteriaceae</taxon>
        <taxon>Gelidibacter</taxon>
    </lineage>
</organism>
<dbReference type="EMBL" id="JAEHJZ010000005">
    <property type="protein sequence ID" value="MBJ7879819.1"/>
    <property type="molecule type" value="Genomic_DNA"/>
</dbReference>
<evidence type="ECO:0000256" key="4">
    <source>
        <dbReference type="ARBA" id="ARBA00022692"/>
    </source>
</evidence>
<keyword evidence="14" id="KW-1185">Reference proteome</keyword>
<dbReference type="SUPFAM" id="SSF49464">
    <property type="entry name" value="Carboxypeptidase regulatory domain-like"/>
    <property type="match status" value="1"/>
</dbReference>
<dbReference type="InterPro" id="IPR008969">
    <property type="entry name" value="CarboxyPept-like_regulatory"/>
</dbReference>
<dbReference type="PROSITE" id="PS52016">
    <property type="entry name" value="TONB_DEPENDENT_REC_3"/>
    <property type="match status" value="1"/>
</dbReference>
<dbReference type="InterPro" id="IPR036942">
    <property type="entry name" value="Beta-barrel_TonB_sf"/>
</dbReference>
<feature type="domain" description="TonB-dependent receptor plug" evidence="12">
    <location>
        <begin position="117"/>
        <end position="226"/>
    </location>
</feature>
<evidence type="ECO:0000259" key="12">
    <source>
        <dbReference type="Pfam" id="PF07715"/>
    </source>
</evidence>
<evidence type="ECO:0000256" key="9">
    <source>
        <dbReference type="RuleBase" id="RU003357"/>
    </source>
</evidence>
<dbReference type="InterPro" id="IPR023996">
    <property type="entry name" value="TonB-dep_OMP_SusC/RagA"/>
</dbReference>
<gene>
    <name evidence="13" type="ORF">JEM65_03995</name>
</gene>
<dbReference type="InterPro" id="IPR039426">
    <property type="entry name" value="TonB-dep_rcpt-like"/>
</dbReference>
<reference evidence="13 14" key="1">
    <citation type="submission" date="2020-09" db="EMBL/GenBank/DDBJ databases">
        <title>Draft genome of Gelidibacter salicanalis PAMC21136.</title>
        <authorList>
            <person name="Park H."/>
        </authorList>
    </citation>
    <scope>NUCLEOTIDE SEQUENCE [LARGE SCALE GENOMIC DNA]</scope>
    <source>
        <strain evidence="13 14">PAMC21136</strain>
    </source>
</reference>
<comment type="caution">
    <text evidence="13">The sequence shown here is derived from an EMBL/GenBank/DDBJ whole genome shotgun (WGS) entry which is preliminary data.</text>
</comment>
<dbReference type="InterPro" id="IPR023997">
    <property type="entry name" value="TonB-dep_OMP_SusC/RagA_CS"/>
</dbReference>
<comment type="subcellular location">
    <subcellularLocation>
        <location evidence="1 8">Cell outer membrane</location>
        <topology evidence="1 8">Multi-pass membrane protein</topology>
    </subcellularLocation>
</comment>
<dbReference type="AlphaFoldDB" id="A0A934KM77"/>
<keyword evidence="6 8" id="KW-0472">Membrane</keyword>
<dbReference type="Pfam" id="PF00593">
    <property type="entry name" value="TonB_dep_Rec_b-barrel"/>
    <property type="match status" value="1"/>
</dbReference>
<evidence type="ECO:0000256" key="10">
    <source>
        <dbReference type="SAM" id="SignalP"/>
    </source>
</evidence>
<dbReference type="RefSeq" id="WP_199597298.1">
    <property type="nucleotide sequence ID" value="NZ_JAEHJZ010000005.1"/>
</dbReference>
<dbReference type="InterPro" id="IPR012910">
    <property type="entry name" value="Plug_dom"/>
</dbReference>
<comment type="similarity">
    <text evidence="8 9">Belongs to the TonB-dependent receptor family.</text>
</comment>
<keyword evidence="5 9" id="KW-0798">TonB box</keyword>
<dbReference type="NCBIfam" id="TIGR04057">
    <property type="entry name" value="SusC_RagA_signa"/>
    <property type="match status" value="1"/>
</dbReference>
<keyword evidence="13" id="KW-0675">Receptor</keyword>
<protein>
    <submittedName>
        <fullName evidence="13">TonB-dependent receptor</fullName>
    </submittedName>
</protein>
<evidence type="ECO:0000256" key="6">
    <source>
        <dbReference type="ARBA" id="ARBA00023136"/>
    </source>
</evidence>
<dbReference type="Gene3D" id="2.170.130.10">
    <property type="entry name" value="TonB-dependent receptor, plug domain"/>
    <property type="match status" value="1"/>
</dbReference>
<feature type="domain" description="TonB-dependent receptor-like beta-barrel" evidence="11">
    <location>
        <begin position="406"/>
        <end position="1005"/>
    </location>
</feature>
<accession>A0A934KM77</accession>